<feature type="domain" description="DUF6533" evidence="2">
    <location>
        <begin position="211"/>
        <end position="257"/>
    </location>
</feature>
<sequence>MHESCFKAGSRKNKVLCEASGLYGGHFQGPLTAEAPSRTAVLYRTSSNKEALGVEKLNLPVLTVPEHCRNWQAVPHAKFKLYYSVIIERTAGWERKEASIANSSCAVLVTWLLRRSVQCTVLQFAVRSTGMGQVQKRSNESYRKSRTSGRVATARHSVIHRGRKMEGVRDTRTSSDLVGKVTCWTRHKSSAMPVDTSWSGAQTDFVVRSLSAIAFALLYYDYALTFGAEVERFWRFRKGRPSWGTIGFFLNRYLSILGHIPVILEFFGSEAYSTDELSHWQVSLLLQVYHQMLAGVAQLIIVALQISRVYALYSGSRKVLCTLICLSIVVFAISGWAIRDTWQTQCSTVADRPNGTQTNCDIEASRTEGRSLAVVWASMLVFDIAIFGCTLRRVLQVRDGERWTGSLFTLMLRDGAIYFGVLLLCHLANILVCMLAEPAYKDPSVTITTVVATMLISRLMLNIRDPDLRTRHLHLTSDNSAV</sequence>
<dbReference type="Proteomes" id="UP000313359">
    <property type="component" value="Unassembled WGS sequence"/>
</dbReference>
<organism evidence="3 4">
    <name type="scientific">Lentinus tigrinus ALCF2SS1-6</name>
    <dbReference type="NCBI Taxonomy" id="1328759"/>
    <lineage>
        <taxon>Eukaryota</taxon>
        <taxon>Fungi</taxon>
        <taxon>Dikarya</taxon>
        <taxon>Basidiomycota</taxon>
        <taxon>Agaricomycotina</taxon>
        <taxon>Agaricomycetes</taxon>
        <taxon>Polyporales</taxon>
        <taxon>Polyporaceae</taxon>
        <taxon>Lentinus</taxon>
    </lineage>
</organism>
<keyword evidence="1" id="KW-0472">Membrane</keyword>
<evidence type="ECO:0000256" key="1">
    <source>
        <dbReference type="SAM" id="Phobius"/>
    </source>
</evidence>
<feature type="transmembrane region" description="Helical" evidence="1">
    <location>
        <begin position="319"/>
        <end position="338"/>
    </location>
</feature>
<protein>
    <recommendedName>
        <fullName evidence="2">DUF6533 domain-containing protein</fullName>
    </recommendedName>
</protein>
<feature type="transmembrane region" description="Helical" evidence="1">
    <location>
        <begin position="443"/>
        <end position="461"/>
    </location>
</feature>
<accession>A0A5C2SCI3</accession>
<keyword evidence="4" id="KW-1185">Reference proteome</keyword>
<evidence type="ECO:0000313" key="3">
    <source>
        <dbReference type="EMBL" id="RPD60829.1"/>
    </source>
</evidence>
<keyword evidence="1" id="KW-1133">Transmembrane helix</keyword>
<dbReference type="Pfam" id="PF20151">
    <property type="entry name" value="DUF6533"/>
    <property type="match status" value="1"/>
</dbReference>
<evidence type="ECO:0000259" key="2">
    <source>
        <dbReference type="Pfam" id="PF20151"/>
    </source>
</evidence>
<dbReference type="AlphaFoldDB" id="A0A5C2SCI3"/>
<dbReference type="EMBL" id="ML122264">
    <property type="protein sequence ID" value="RPD60829.1"/>
    <property type="molecule type" value="Genomic_DNA"/>
</dbReference>
<dbReference type="OrthoDB" id="2754473at2759"/>
<feature type="transmembrane region" description="Helical" evidence="1">
    <location>
        <begin position="249"/>
        <end position="268"/>
    </location>
</feature>
<proteinExistence type="predicted"/>
<gene>
    <name evidence="3" type="ORF">L227DRAFT_653101</name>
</gene>
<dbReference type="InterPro" id="IPR045340">
    <property type="entry name" value="DUF6533"/>
</dbReference>
<evidence type="ECO:0000313" key="4">
    <source>
        <dbReference type="Proteomes" id="UP000313359"/>
    </source>
</evidence>
<keyword evidence="1" id="KW-0812">Transmembrane</keyword>
<feature type="transmembrane region" description="Helical" evidence="1">
    <location>
        <begin position="288"/>
        <end position="307"/>
    </location>
</feature>
<reference evidence="3" key="1">
    <citation type="journal article" date="2018" name="Genome Biol. Evol.">
        <title>Genomics and development of Lentinus tigrinus, a white-rot wood-decaying mushroom with dimorphic fruiting bodies.</title>
        <authorList>
            <person name="Wu B."/>
            <person name="Xu Z."/>
            <person name="Knudson A."/>
            <person name="Carlson A."/>
            <person name="Chen N."/>
            <person name="Kovaka S."/>
            <person name="LaButti K."/>
            <person name="Lipzen A."/>
            <person name="Pennachio C."/>
            <person name="Riley R."/>
            <person name="Schakwitz W."/>
            <person name="Umezawa K."/>
            <person name="Ohm R.A."/>
            <person name="Grigoriev I.V."/>
            <person name="Nagy L.G."/>
            <person name="Gibbons J."/>
            <person name="Hibbett D."/>
        </authorList>
    </citation>
    <scope>NUCLEOTIDE SEQUENCE [LARGE SCALE GENOMIC DNA]</scope>
    <source>
        <strain evidence="3">ALCF2SS1-6</strain>
    </source>
</reference>
<name>A0A5C2SCI3_9APHY</name>
<feature type="transmembrane region" description="Helical" evidence="1">
    <location>
        <begin position="416"/>
        <end position="437"/>
    </location>
</feature>
<feature type="transmembrane region" description="Helical" evidence="1">
    <location>
        <begin position="373"/>
        <end position="395"/>
    </location>
</feature>